<feature type="compositionally biased region" description="Acidic residues" evidence="1">
    <location>
        <begin position="465"/>
        <end position="474"/>
    </location>
</feature>
<reference evidence="2" key="1">
    <citation type="journal article" date="2023" name="Mol. Phylogenet. Evol.">
        <title>Genome-scale phylogeny and comparative genomics of the fungal order Sordariales.</title>
        <authorList>
            <person name="Hensen N."/>
            <person name="Bonometti L."/>
            <person name="Westerberg I."/>
            <person name="Brannstrom I.O."/>
            <person name="Guillou S."/>
            <person name="Cros-Aarteil S."/>
            <person name="Calhoun S."/>
            <person name="Haridas S."/>
            <person name="Kuo A."/>
            <person name="Mondo S."/>
            <person name="Pangilinan J."/>
            <person name="Riley R."/>
            <person name="LaButti K."/>
            <person name="Andreopoulos B."/>
            <person name="Lipzen A."/>
            <person name="Chen C."/>
            <person name="Yan M."/>
            <person name="Daum C."/>
            <person name="Ng V."/>
            <person name="Clum A."/>
            <person name="Steindorff A."/>
            <person name="Ohm R.A."/>
            <person name="Martin F."/>
            <person name="Silar P."/>
            <person name="Natvig D.O."/>
            <person name="Lalanne C."/>
            <person name="Gautier V."/>
            <person name="Ament-Velasquez S.L."/>
            <person name="Kruys A."/>
            <person name="Hutchinson M.I."/>
            <person name="Powell A.J."/>
            <person name="Barry K."/>
            <person name="Miller A.N."/>
            <person name="Grigoriev I.V."/>
            <person name="Debuchy R."/>
            <person name="Gladieux P."/>
            <person name="Hiltunen Thoren M."/>
            <person name="Johannesson H."/>
        </authorList>
    </citation>
    <scope>NUCLEOTIDE SEQUENCE</scope>
    <source>
        <strain evidence="2">CBS 333.67</strain>
    </source>
</reference>
<protein>
    <recommendedName>
        <fullName evidence="4">PH domain-containing protein</fullName>
    </recommendedName>
</protein>
<feature type="region of interest" description="Disordered" evidence="1">
    <location>
        <begin position="447"/>
        <end position="479"/>
    </location>
</feature>
<organism evidence="2 3">
    <name type="scientific">Chaetomium strumarium</name>
    <dbReference type="NCBI Taxonomy" id="1170767"/>
    <lineage>
        <taxon>Eukaryota</taxon>
        <taxon>Fungi</taxon>
        <taxon>Dikarya</taxon>
        <taxon>Ascomycota</taxon>
        <taxon>Pezizomycotina</taxon>
        <taxon>Sordariomycetes</taxon>
        <taxon>Sordariomycetidae</taxon>
        <taxon>Sordariales</taxon>
        <taxon>Chaetomiaceae</taxon>
        <taxon>Chaetomium</taxon>
    </lineage>
</organism>
<feature type="compositionally biased region" description="Pro residues" evidence="1">
    <location>
        <begin position="793"/>
        <end position="808"/>
    </location>
</feature>
<feature type="compositionally biased region" description="Polar residues" evidence="1">
    <location>
        <begin position="562"/>
        <end position="575"/>
    </location>
</feature>
<evidence type="ECO:0000313" key="3">
    <source>
        <dbReference type="Proteomes" id="UP001273166"/>
    </source>
</evidence>
<feature type="compositionally biased region" description="Polar residues" evidence="1">
    <location>
        <begin position="645"/>
        <end position="659"/>
    </location>
</feature>
<feature type="compositionally biased region" description="Polar residues" evidence="1">
    <location>
        <begin position="533"/>
        <end position="548"/>
    </location>
</feature>
<proteinExistence type="predicted"/>
<dbReference type="AlphaFoldDB" id="A0AAJ0GVR3"/>
<feature type="region of interest" description="Disordered" evidence="1">
    <location>
        <begin position="111"/>
        <end position="141"/>
    </location>
</feature>
<reference evidence="2" key="2">
    <citation type="submission" date="2023-06" db="EMBL/GenBank/DDBJ databases">
        <authorList>
            <consortium name="Lawrence Berkeley National Laboratory"/>
            <person name="Mondo S.J."/>
            <person name="Hensen N."/>
            <person name="Bonometti L."/>
            <person name="Westerberg I."/>
            <person name="Brannstrom I.O."/>
            <person name="Guillou S."/>
            <person name="Cros-Aarteil S."/>
            <person name="Calhoun S."/>
            <person name="Haridas S."/>
            <person name="Kuo A."/>
            <person name="Pangilinan J."/>
            <person name="Riley R."/>
            <person name="Labutti K."/>
            <person name="Andreopoulos B."/>
            <person name="Lipzen A."/>
            <person name="Chen C."/>
            <person name="Yanf M."/>
            <person name="Daum C."/>
            <person name="Ng V."/>
            <person name="Clum A."/>
            <person name="Steindorff A."/>
            <person name="Ohm R."/>
            <person name="Martin F."/>
            <person name="Silar P."/>
            <person name="Natvig D."/>
            <person name="Lalanne C."/>
            <person name="Gautier V."/>
            <person name="Ament-Velasquez S.L."/>
            <person name="Kruys A."/>
            <person name="Hutchinson M.I."/>
            <person name="Powell A.J."/>
            <person name="Barry K."/>
            <person name="Miller A.N."/>
            <person name="Grigoriev I.V."/>
            <person name="Debuchy R."/>
            <person name="Gladieux P."/>
            <person name="Thoren M.H."/>
            <person name="Johannesson H."/>
        </authorList>
    </citation>
    <scope>NUCLEOTIDE SEQUENCE</scope>
    <source>
        <strain evidence="2">CBS 333.67</strain>
    </source>
</reference>
<dbReference type="RefSeq" id="XP_062722739.1">
    <property type="nucleotide sequence ID" value="XM_062862092.1"/>
</dbReference>
<feature type="compositionally biased region" description="Low complexity" evidence="1">
    <location>
        <begin position="601"/>
        <end position="615"/>
    </location>
</feature>
<feature type="region of interest" description="Disordered" evidence="1">
    <location>
        <begin position="344"/>
        <end position="367"/>
    </location>
</feature>
<dbReference type="GeneID" id="87880921"/>
<feature type="region of interest" description="Disordered" evidence="1">
    <location>
        <begin position="1"/>
        <end position="93"/>
    </location>
</feature>
<gene>
    <name evidence="2" type="ORF">B0T15DRAFT_159161</name>
</gene>
<sequence length="822" mass="89470">MPDSPPPASYGAMLNISPDVSPTQPSHPRRARPPDPHADLGEAFRVPLRAELGDKTRRRDSRLGLRSIFGRNRGGSDADRGPGSPRDVSQRPGGLRASLAEINWPYGVHHTQGHRSEVSLPASKPPPAGQSLKHKKSESTVRQQFHPDGISAWNPPPLFQAYPQAIKHAHLPACTVPAEVILRLHNHRSSGSLANILRPGTPDSPDESTGEKSKRRHRRNVSGSASKFEWTSKVFILVTSGYLLQYAGEGTYDRLPERVLQLGKDSAAFASDAIPGRHWVLQVSSVADPDRAPSSHTSLRARLPFRGQERRHASTFLMVFESAEQMEGWIAVLRREIETLGGRKVLSETGKPKASDQDPQLKGQTSQRTLVVRDPDRFSRVMTPDESWNPFPPMSSPDIHLDSAQDYFDDNSTASFISHDGRQLDALRDSTNRFSFNSWGQRTMITSVGSSPTCSPIRDSFGELDSPEPSEFEEQPQPRLRPNAMAIIDRRQSLQTINHVIEMGVVSDPSLRRLSTNSSAGQDDAPIPPTPASQPMQSSSAIHNTAKQYSAARAHAGKPPQVMTSSPLGRTTSSRRPPPSALSINPRPLSLVEDQPSPALSSVSRGGTGTERTGSPLSAIPSPGSVPPATGRRFESGITKREVQDNPTGNNGAPAQENASRMALYTDRRSSIQSPDKGWERHHGVSPSKVLPADTYDMPRSTSALGTYGGDRLGMKATVKPGTRLRRMSFASAQQDEGPVTSLAPPPFIRPDLGQRPRTPSLRPVPRSSQHLRADSQSQSLLQRRSMSQLADGPPPAPPPNRALPPIPQKAKMNAVPPPGFI</sequence>
<dbReference type="EMBL" id="JAUDZG010000003">
    <property type="protein sequence ID" value="KAK3306959.1"/>
    <property type="molecule type" value="Genomic_DNA"/>
</dbReference>
<comment type="caution">
    <text evidence="2">The sequence shown here is derived from an EMBL/GenBank/DDBJ whole genome shotgun (WGS) entry which is preliminary data.</text>
</comment>
<feature type="region of interest" description="Disordered" evidence="1">
    <location>
        <begin position="192"/>
        <end position="223"/>
    </location>
</feature>
<evidence type="ECO:0008006" key="4">
    <source>
        <dbReference type="Google" id="ProtNLM"/>
    </source>
</evidence>
<feature type="compositionally biased region" description="Basic and acidic residues" evidence="1">
    <location>
        <begin position="51"/>
        <end position="63"/>
    </location>
</feature>
<keyword evidence="3" id="KW-1185">Reference proteome</keyword>
<feature type="region of interest" description="Disordered" evidence="1">
    <location>
        <begin position="511"/>
        <end position="822"/>
    </location>
</feature>
<feature type="compositionally biased region" description="Basic and acidic residues" evidence="1">
    <location>
        <begin position="632"/>
        <end position="644"/>
    </location>
</feature>
<feature type="compositionally biased region" description="Basic and acidic residues" evidence="1">
    <location>
        <begin position="32"/>
        <end position="42"/>
    </location>
</feature>
<accession>A0AAJ0GVR3</accession>
<feature type="compositionally biased region" description="Low complexity" evidence="1">
    <location>
        <begin position="775"/>
        <end position="790"/>
    </location>
</feature>
<name>A0AAJ0GVR3_9PEZI</name>
<dbReference type="Proteomes" id="UP001273166">
    <property type="component" value="Unassembled WGS sequence"/>
</dbReference>
<evidence type="ECO:0000313" key="2">
    <source>
        <dbReference type="EMBL" id="KAK3306959.1"/>
    </source>
</evidence>
<evidence type="ECO:0000256" key="1">
    <source>
        <dbReference type="SAM" id="MobiDB-lite"/>
    </source>
</evidence>